<dbReference type="SUPFAM" id="SSF50346">
    <property type="entry name" value="PRC-barrel domain"/>
    <property type="match status" value="1"/>
</dbReference>
<dbReference type="InterPro" id="IPR011961">
    <property type="entry name" value="RimM"/>
</dbReference>
<dbReference type="NCBIfam" id="TIGR02273">
    <property type="entry name" value="16S_RimM"/>
    <property type="match status" value="1"/>
</dbReference>
<feature type="domain" description="Ribosome maturation factor RimM PRC barrel" evidence="7">
    <location>
        <begin position="113"/>
        <end position="178"/>
    </location>
</feature>
<dbReference type="SUPFAM" id="SSF50447">
    <property type="entry name" value="Translation proteins"/>
    <property type="match status" value="1"/>
</dbReference>
<dbReference type="InterPro" id="IPR011033">
    <property type="entry name" value="PRC_barrel-like_sf"/>
</dbReference>
<dbReference type="HOGENOM" id="CLU_077636_4_1_10"/>
<dbReference type="Gene3D" id="2.40.30.60">
    <property type="entry name" value="RimM"/>
    <property type="match status" value="1"/>
</dbReference>
<evidence type="ECO:0000313" key="8">
    <source>
        <dbReference type="EMBL" id="ADE82570.1"/>
    </source>
</evidence>
<comment type="subunit">
    <text evidence="5">Binds ribosomal protein uS19.</text>
</comment>
<dbReference type="Gene3D" id="2.30.30.240">
    <property type="entry name" value="PRC-barrel domain"/>
    <property type="match status" value="1"/>
</dbReference>
<dbReference type="STRING" id="264731.PRU_2926"/>
<keyword evidence="9" id="KW-1185">Reference proteome</keyword>
<dbReference type="eggNOG" id="COG0806">
    <property type="taxonomic scope" value="Bacteria"/>
</dbReference>
<dbReference type="HAMAP" id="MF_00014">
    <property type="entry name" value="Ribosome_mat_RimM"/>
    <property type="match status" value="1"/>
</dbReference>
<comment type="subcellular location">
    <subcellularLocation>
        <location evidence="5">Cytoplasm</location>
    </subcellularLocation>
</comment>
<reference evidence="8 9" key="1">
    <citation type="journal article" date="2010" name="Microb. Ecol.">
        <title>Comparative genome analysis of Prevotella ruminicola and Prevotella bryantii: insights into their environmental niche.</title>
        <authorList>
            <consortium name="North American Consortium for Rumen Bacteria"/>
            <person name="Purushe J."/>
            <person name="Fouts D.E."/>
            <person name="Morrison M."/>
            <person name="White B.A."/>
            <person name="Mackie R.I."/>
            <person name="Coutinho P.M."/>
            <person name="Henrissat B."/>
            <person name="Nelson K.E."/>
        </authorList>
    </citation>
    <scope>NUCLEOTIDE SEQUENCE [LARGE SCALE GENOMIC DNA]</scope>
    <source>
        <strain evidence="9">ATCC 19189 / JCM 8958 / 23</strain>
    </source>
</reference>
<comment type="function">
    <text evidence="5">An accessory protein needed during the final step in the assembly of 30S ribosomal subunit, possibly for assembly of the head region. Essential for efficient processing of 16S rRNA. May be needed both before and after RbfA during the maturation of 16S rRNA. It has affinity for free ribosomal 30S subunits but not for 70S ribosomes.</text>
</comment>
<dbReference type="EMBL" id="CP002006">
    <property type="protein sequence ID" value="ADE82570.1"/>
    <property type="molecule type" value="Genomic_DNA"/>
</dbReference>
<dbReference type="GO" id="GO:0042274">
    <property type="term" value="P:ribosomal small subunit biogenesis"/>
    <property type="evidence" value="ECO:0007669"/>
    <property type="project" value="UniProtKB-UniRule"/>
</dbReference>
<dbReference type="PANTHER" id="PTHR33692:SF1">
    <property type="entry name" value="RIBOSOME MATURATION FACTOR RIMM"/>
    <property type="match status" value="1"/>
</dbReference>
<dbReference type="InterPro" id="IPR036976">
    <property type="entry name" value="RimM_N_sf"/>
</dbReference>
<accession>D5EYY2</accession>
<proteinExistence type="inferred from homology"/>
<dbReference type="InterPro" id="IPR009000">
    <property type="entry name" value="Transl_B-barrel_sf"/>
</dbReference>
<keyword evidence="1 5" id="KW-0963">Cytoplasm</keyword>
<evidence type="ECO:0000256" key="3">
    <source>
        <dbReference type="ARBA" id="ARBA00022552"/>
    </source>
</evidence>
<dbReference type="GO" id="GO:0005840">
    <property type="term" value="C:ribosome"/>
    <property type="evidence" value="ECO:0007669"/>
    <property type="project" value="InterPro"/>
</dbReference>
<dbReference type="InterPro" id="IPR056792">
    <property type="entry name" value="PRC_RimM"/>
</dbReference>
<evidence type="ECO:0000256" key="1">
    <source>
        <dbReference type="ARBA" id="ARBA00022490"/>
    </source>
</evidence>
<dbReference type="InterPro" id="IPR002676">
    <property type="entry name" value="RimM_N"/>
</dbReference>
<dbReference type="AlphaFoldDB" id="D5EYY2"/>
<comment type="domain">
    <text evidence="5">The PRC barrel domain binds ribosomal protein uS19.</text>
</comment>
<dbReference type="PANTHER" id="PTHR33692">
    <property type="entry name" value="RIBOSOME MATURATION FACTOR RIMM"/>
    <property type="match status" value="1"/>
</dbReference>
<dbReference type="GO" id="GO:0005737">
    <property type="term" value="C:cytoplasm"/>
    <property type="evidence" value="ECO:0007669"/>
    <property type="project" value="UniProtKB-SubCell"/>
</dbReference>
<evidence type="ECO:0000256" key="2">
    <source>
        <dbReference type="ARBA" id="ARBA00022517"/>
    </source>
</evidence>
<sequence>MLWARILLEVRDMIKREDVYKIGKLGKAHGVKGEISFLFDDDVFDRTDADYLILDMDGILVPFFIEEYRFKTDDNALMKFEGIDTQERARELTGCEVYFPREMAEDDDEQLSWAAIVGFELIDSNTGKAAGKIASVDDTTINILFELEDGKLIPASEELITNVDTKKQQIIVKLPEGILEL</sequence>
<dbReference type="Pfam" id="PF24986">
    <property type="entry name" value="PRC_RimM"/>
    <property type="match status" value="1"/>
</dbReference>
<evidence type="ECO:0000259" key="7">
    <source>
        <dbReference type="Pfam" id="PF24986"/>
    </source>
</evidence>
<dbReference type="Proteomes" id="UP000000927">
    <property type="component" value="Chromosome"/>
</dbReference>
<keyword evidence="4 5" id="KW-0143">Chaperone</keyword>
<evidence type="ECO:0000313" key="9">
    <source>
        <dbReference type="Proteomes" id="UP000000927"/>
    </source>
</evidence>
<evidence type="ECO:0000256" key="5">
    <source>
        <dbReference type="HAMAP-Rule" id="MF_00014"/>
    </source>
</evidence>
<organism evidence="8 9">
    <name type="scientific">Xylanibacter ruminicola (strain ATCC 19189 / DSM 19721 / CIP 105475 / JCM 8958 / 23)</name>
    <name type="common">Prevotella ruminicola</name>
    <dbReference type="NCBI Taxonomy" id="264731"/>
    <lineage>
        <taxon>Bacteria</taxon>
        <taxon>Pseudomonadati</taxon>
        <taxon>Bacteroidota</taxon>
        <taxon>Bacteroidia</taxon>
        <taxon>Bacteroidales</taxon>
        <taxon>Prevotellaceae</taxon>
        <taxon>Xylanibacter</taxon>
    </lineage>
</organism>
<dbReference type="GO" id="GO:0043022">
    <property type="term" value="F:ribosome binding"/>
    <property type="evidence" value="ECO:0007669"/>
    <property type="project" value="InterPro"/>
</dbReference>
<keyword evidence="2 5" id="KW-0690">Ribosome biogenesis</keyword>
<dbReference type="KEGG" id="pru:PRU_2926"/>
<dbReference type="Pfam" id="PF01782">
    <property type="entry name" value="RimM"/>
    <property type="match status" value="1"/>
</dbReference>
<keyword evidence="3 5" id="KW-0698">rRNA processing</keyword>
<comment type="similarity">
    <text evidence="5">Belongs to the RimM family.</text>
</comment>
<protein>
    <recommendedName>
        <fullName evidence="5">Ribosome maturation factor RimM</fullName>
    </recommendedName>
</protein>
<evidence type="ECO:0000256" key="4">
    <source>
        <dbReference type="ARBA" id="ARBA00023186"/>
    </source>
</evidence>
<gene>
    <name evidence="5 8" type="primary">rimM</name>
    <name evidence="8" type="ordered locus">PRU_2926</name>
</gene>
<evidence type="ECO:0000259" key="6">
    <source>
        <dbReference type="Pfam" id="PF01782"/>
    </source>
</evidence>
<dbReference type="GO" id="GO:0006364">
    <property type="term" value="P:rRNA processing"/>
    <property type="evidence" value="ECO:0007669"/>
    <property type="project" value="UniProtKB-UniRule"/>
</dbReference>
<feature type="domain" description="RimM N-terminal" evidence="6">
    <location>
        <begin position="22"/>
        <end position="102"/>
    </location>
</feature>
<name>D5EYY2_XYLR2</name>